<evidence type="ECO:0000313" key="1">
    <source>
        <dbReference type="EMBL" id="WAQ80719.1"/>
    </source>
</evidence>
<evidence type="ECO:0000313" key="2">
    <source>
        <dbReference type="Proteomes" id="UP001164743"/>
    </source>
</evidence>
<organism evidence="1 2">
    <name type="scientific">Puccinia triticina</name>
    <dbReference type="NCBI Taxonomy" id="208348"/>
    <lineage>
        <taxon>Eukaryota</taxon>
        <taxon>Fungi</taxon>
        <taxon>Dikarya</taxon>
        <taxon>Basidiomycota</taxon>
        <taxon>Pucciniomycotina</taxon>
        <taxon>Pucciniomycetes</taxon>
        <taxon>Pucciniales</taxon>
        <taxon>Pucciniaceae</taxon>
        <taxon>Puccinia</taxon>
    </lineage>
</organism>
<dbReference type="Proteomes" id="UP001164743">
    <property type="component" value="Chromosome 1A"/>
</dbReference>
<proteinExistence type="predicted"/>
<name>A0ABY7C6Y4_9BASI</name>
<dbReference type="EMBL" id="CP110421">
    <property type="protein sequence ID" value="WAQ80719.1"/>
    <property type="molecule type" value="Genomic_DNA"/>
</dbReference>
<reference evidence="1" key="1">
    <citation type="submission" date="2022-10" db="EMBL/GenBank/DDBJ databases">
        <title>Puccinia triticina Genome sequencing and assembly.</title>
        <authorList>
            <person name="Li C."/>
        </authorList>
    </citation>
    <scope>NUCLEOTIDE SEQUENCE</scope>
    <source>
        <strain evidence="1">Pt15</strain>
    </source>
</reference>
<dbReference type="GeneID" id="77806505"/>
<protein>
    <submittedName>
        <fullName evidence="1">Uncharacterized protein</fullName>
    </submittedName>
</protein>
<gene>
    <name evidence="1" type="ORF">PtA15_1A57</name>
</gene>
<keyword evidence="2" id="KW-1185">Reference proteome</keyword>
<accession>A0ABY7C6Y4</accession>
<dbReference type="RefSeq" id="XP_053016274.1">
    <property type="nucleotide sequence ID" value="XM_053165621.1"/>
</dbReference>
<sequence length="87" mass="9801">MLVVASSSSVKFSKQGLPRNSCSPLLGSLLHFAQPAYRRPAVFFRPFPVFQPNLSHSTAPSLLSTNSRKYNSTHFHTHTHIYLRCQT</sequence>